<dbReference type="Pfam" id="PF19985">
    <property type="entry name" value="DUF6421"/>
    <property type="match status" value="1"/>
</dbReference>
<dbReference type="EMBL" id="BOOJ01000043">
    <property type="protein sequence ID" value="GIH94507.1"/>
    <property type="molecule type" value="Genomic_DNA"/>
</dbReference>
<comment type="caution">
    <text evidence="2">The sequence shown here is derived from an EMBL/GenBank/DDBJ whole genome shotgun (WGS) entry which is preliminary data.</text>
</comment>
<dbReference type="Gene3D" id="3.40.50.880">
    <property type="match status" value="1"/>
</dbReference>
<dbReference type="Proteomes" id="UP000619788">
    <property type="component" value="Unassembled WGS sequence"/>
</dbReference>
<dbReference type="Pfam" id="PF14258">
    <property type="entry name" value="DUF4350"/>
    <property type="match status" value="1"/>
</dbReference>
<evidence type="ECO:0000313" key="2">
    <source>
        <dbReference type="EMBL" id="GIH94507.1"/>
    </source>
</evidence>
<dbReference type="RefSeq" id="WP_239128016.1">
    <property type="nucleotide sequence ID" value="NZ_BOOJ01000043.1"/>
</dbReference>
<keyword evidence="3" id="KW-1185">Reference proteome</keyword>
<gene>
    <name evidence="2" type="ORF">Psi01_51370</name>
</gene>
<accession>A0A8J3SHN4</accession>
<sequence>MRAFPRVLFDEAHSESWTIRRDTAETMNPGHPDDNSYARAAELLRRLGHTVEAHTEGPVTPAVLAAADAFVIAHPSAGRWERTTGLGSPVFSAGELDAIEDYVADGGGLVVLAEYEQDKYGNNLAELLARFGVGVEHVTVQDPRSAHNGVPSWVLGVAGEGGEEDLLAGARRACFYRTGVLTAPEGADVLFSTSPTADPAGRPLAVAVRHGAGRVVALADSDLFGDDSIADYDHAALWGNLITWVSRIPAKTAPAVSERAGAPDEARLAFGRLKDAVERLKPLQAKDGSIEGDRDEAVALISEIVGHVTALAPRFPHDAAYLAAVVADFRKWVEQGLGVPDFLDSLDAFHPDTQRVDGLEHLVVFPMYTQNGTTSRHVEAVWIRTVWPEWLAELERTRYDNPMFVPIAFEDFTSGYDTNSAVLFPETVAVRQTPARFTWGGIFCDREAARFRKVSRAAAETLKLALPPDAARLLQSQELAQDTFVLWDLVHDRTHSHGDLPFDPFMIKQRMPYWLYSLEELRCDLTAFGEAVKLEAEGVPHARYVQYAILFDRLFRFPITGDRVRNYDGLGGQLLFAYLHRNDVVRWTDNRLSVDWSRLAGCVADLRGEVEKLYRDGIDRSKLAHWLAAHELVATYVEPHPASVWARGVDALPVEGFPKAVVDAVLPDEFPLSMFYEALRRKLGEVVDSTKGIRA</sequence>
<dbReference type="InterPro" id="IPR046306">
    <property type="entry name" value="DUF6421"/>
</dbReference>
<dbReference type="SUPFAM" id="SSF52317">
    <property type="entry name" value="Class I glutamine amidotransferase-like"/>
    <property type="match status" value="1"/>
</dbReference>
<feature type="domain" description="DUF4350" evidence="1">
    <location>
        <begin position="32"/>
        <end position="241"/>
    </location>
</feature>
<reference evidence="2 3" key="1">
    <citation type="submission" date="2021-01" db="EMBL/GenBank/DDBJ databases">
        <title>Whole genome shotgun sequence of Planobispora siamensis NBRC 107568.</title>
        <authorList>
            <person name="Komaki H."/>
            <person name="Tamura T."/>
        </authorList>
    </citation>
    <scope>NUCLEOTIDE SEQUENCE [LARGE SCALE GENOMIC DNA]</scope>
    <source>
        <strain evidence="2 3">NBRC 107568</strain>
    </source>
</reference>
<dbReference type="AlphaFoldDB" id="A0A8J3SHN4"/>
<protein>
    <recommendedName>
        <fullName evidence="1">DUF4350 domain-containing protein</fullName>
    </recommendedName>
</protein>
<evidence type="ECO:0000259" key="1">
    <source>
        <dbReference type="Pfam" id="PF14258"/>
    </source>
</evidence>
<evidence type="ECO:0000313" key="3">
    <source>
        <dbReference type="Proteomes" id="UP000619788"/>
    </source>
</evidence>
<organism evidence="2 3">
    <name type="scientific">Planobispora siamensis</name>
    <dbReference type="NCBI Taxonomy" id="936338"/>
    <lineage>
        <taxon>Bacteria</taxon>
        <taxon>Bacillati</taxon>
        <taxon>Actinomycetota</taxon>
        <taxon>Actinomycetes</taxon>
        <taxon>Streptosporangiales</taxon>
        <taxon>Streptosporangiaceae</taxon>
        <taxon>Planobispora</taxon>
    </lineage>
</organism>
<name>A0A8J3SHN4_9ACTN</name>
<proteinExistence type="predicted"/>
<dbReference type="InterPro" id="IPR029062">
    <property type="entry name" value="Class_I_gatase-like"/>
</dbReference>
<dbReference type="InterPro" id="IPR025646">
    <property type="entry name" value="DUF4350"/>
</dbReference>